<dbReference type="VEuPathDB" id="FungiDB:LEMA_P083150.1"/>
<dbReference type="Proteomes" id="UP000002668">
    <property type="component" value="Genome"/>
</dbReference>
<dbReference type="AlphaFoldDB" id="E5A631"/>
<sequence>MSDQYIPRNCTGKPNERLLNVTLGHAEDCTCRLCTGEDMEKNGNDTAT</sequence>
<gene>
    <name evidence="1" type="ORF">LEMA_P083150.1</name>
</gene>
<protein>
    <submittedName>
        <fullName evidence="1">Uncharacterized protein</fullName>
    </submittedName>
</protein>
<organism evidence="1 2">
    <name type="scientific">Leptosphaeria maculans (strain JN3 / isolate v23.1.3 / race Av1-4-5-6-7-8)</name>
    <name type="common">Blackleg fungus</name>
    <name type="synonym">Phoma lingam</name>
    <dbReference type="NCBI Taxonomy" id="985895"/>
    <lineage>
        <taxon>Eukaryota</taxon>
        <taxon>Fungi</taxon>
        <taxon>Dikarya</taxon>
        <taxon>Ascomycota</taxon>
        <taxon>Pezizomycotina</taxon>
        <taxon>Dothideomycetes</taxon>
        <taxon>Pleosporomycetidae</taxon>
        <taxon>Pleosporales</taxon>
        <taxon>Pleosporineae</taxon>
        <taxon>Leptosphaeriaceae</taxon>
        <taxon>Plenodomus</taxon>
        <taxon>Plenodomus lingam/Leptosphaeria maculans species complex</taxon>
    </lineage>
</organism>
<dbReference type="InParanoid" id="E5A631"/>
<dbReference type="EMBL" id="FP929135">
    <property type="protein sequence ID" value="CBX99076.1"/>
    <property type="molecule type" value="Genomic_DNA"/>
</dbReference>
<name>E5A631_LEPMJ</name>
<evidence type="ECO:0000313" key="2">
    <source>
        <dbReference type="Proteomes" id="UP000002668"/>
    </source>
</evidence>
<evidence type="ECO:0000313" key="1">
    <source>
        <dbReference type="EMBL" id="CBX99076.1"/>
    </source>
</evidence>
<keyword evidence="2" id="KW-1185">Reference proteome</keyword>
<accession>E5A631</accession>
<dbReference type="HOGENOM" id="CLU_3160127_0_0_1"/>
<proteinExistence type="predicted"/>
<reference evidence="2" key="1">
    <citation type="journal article" date="2011" name="Nat. Commun.">
        <title>Effector diversification within compartments of the Leptosphaeria maculans genome affected by Repeat-Induced Point mutations.</title>
        <authorList>
            <person name="Rouxel T."/>
            <person name="Grandaubert J."/>
            <person name="Hane J.K."/>
            <person name="Hoede C."/>
            <person name="van de Wouw A.P."/>
            <person name="Couloux A."/>
            <person name="Dominguez V."/>
            <person name="Anthouard V."/>
            <person name="Bally P."/>
            <person name="Bourras S."/>
            <person name="Cozijnsen A.J."/>
            <person name="Ciuffetti L.M."/>
            <person name="Degrave A."/>
            <person name="Dilmaghani A."/>
            <person name="Duret L."/>
            <person name="Fudal I."/>
            <person name="Goodwin S.B."/>
            <person name="Gout L."/>
            <person name="Glaser N."/>
            <person name="Linglin J."/>
            <person name="Kema G.H.J."/>
            <person name="Lapalu N."/>
            <person name="Lawrence C.B."/>
            <person name="May K."/>
            <person name="Meyer M."/>
            <person name="Ollivier B."/>
            <person name="Poulain J."/>
            <person name="Schoch C.L."/>
            <person name="Simon A."/>
            <person name="Spatafora J.W."/>
            <person name="Stachowiak A."/>
            <person name="Turgeon B.G."/>
            <person name="Tyler B.M."/>
            <person name="Vincent D."/>
            <person name="Weissenbach J."/>
            <person name="Amselem J."/>
            <person name="Quesneville H."/>
            <person name="Oliver R.P."/>
            <person name="Wincker P."/>
            <person name="Balesdent M.-H."/>
            <person name="Howlett B.J."/>
        </authorList>
    </citation>
    <scope>NUCLEOTIDE SEQUENCE [LARGE SCALE GENOMIC DNA]</scope>
    <source>
        <strain evidence="2">JN3 / isolate v23.1.3 / race Av1-4-5-6-7-8</strain>
    </source>
</reference>